<protein>
    <submittedName>
        <fullName evidence="1">Uncharacterized protein</fullName>
    </submittedName>
</protein>
<dbReference type="AlphaFoldDB" id="A0A6A6VH76"/>
<evidence type="ECO:0000313" key="1">
    <source>
        <dbReference type="EMBL" id="KAF2749972.1"/>
    </source>
</evidence>
<dbReference type="Proteomes" id="UP000799440">
    <property type="component" value="Unassembled WGS sequence"/>
</dbReference>
<dbReference type="EMBL" id="MU006565">
    <property type="protein sequence ID" value="KAF2749972.1"/>
    <property type="molecule type" value="Genomic_DNA"/>
</dbReference>
<accession>A0A6A6VH76</accession>
<sequence length="193" mass="21691">MWPAARRGSGAASRCTMRKAIRGGSGHTHTHSHTHTHTHRMAECWRDAIGRTTVVQTGFCQASNLDRAFLAGHVPPRSPARPLQRLRSCLLRISGAPPHPSDPTRPIDCAAPIAAQCPRCHHLHQTCKRPRQRLRLDSASPRLLSFQPARIRDRRVVTSCYLFLSLRSFDLTTWHMLDPPFTHHLSISKAEAQ</sequence>
<gene>
    <name evidence="1" type="ORF">M011DRAFT_284895</name>
</gene>
<name>A0A6A6VH76_9PLEO</name>
<organism evidence="1 2">
    <name type="scientific">Sporormia fimetaria CBS 119925</name>
    <dbReference type="NCBI Taxonomy" id="1340428"/>
    <lineage>
        <taxon>Eukaryota</taxon>
        <taxon>Fungi</taxon>
        <taxon>Dikarya</taxon>
        <taxon>Ascomycota</taxon>
        <taxon>Pezizomycotina</taxon>
        <taxon>Dothideomycetes</taxon>
        <taxon>Pleosporomycetidae</taxon>
        <taxon>Pleosporales</taxon>
        <taxon>Sporormiaceae</taxon>
        <taxon>Sporormia</taxon>
    </lineage>
</organism>
<proteinExistence type="predicted"/>
<reference evidence="1" key="1">
    <citation type="journal article" date="2020" name="Stud. Mycol.">
        <title>101 Dothideomycetes genomes: a test case for predicting lifestyles and emergence of pathogens.</title>
        <authorList>
            <person name="Haridas S."/>
            <person name="Albert R."/>
            <person name="Binder M."/>
            <person name="Bloem J."/>
            <person name="Labutti K."/>
            <person name="Salamov A."/>
            <person name="Andreopoulos B."/>
            <person name="Baker S."/>
            <person name="Barry K."/>
            <person name="Bills G."/>
            <person name="Bluhm B."/>
            <person name="Cannon C."/>
            <person name="Castanera R."/>
            <person name="Culley D."/>
            <person name="Daum C."/>
            <person name="Ezra D."/>
            <person name="Gonzalez J."/>
            <person name="Henrissat B."/>
            <person name="Kuo A."/>
            <person name="Liang C."/>
            <person name="Lipzen A."/>
            <person name="Lutzoni F."/>
            <person name="Magnuson J."/>
            <person name="Mondo S."/>
            <person name="Nolan M."/>
            <person name="Ohm R."/>
            <person name="Pangilinan J."/>
            <person name="Park H.-J."/>
            <person name="Ramirez L."/>
            <person name="Alfaro M."/>
            <person name="Sun H."/>
            <person name="Tritt A."/>
            <person name="Yoshinaga Y."/>
            <person name="Zwiers L.-H."/>
            <person name="Turgeon B."/>
            <person name="Goodwin S."/>
            <person name="Spatafora J."/>
            <person name="Crous P."/>
            <person name="Grigoriev I."/>
        </authorList>
    </citation>
    <scope>NUCLEOTIDE SEQUENCE</scope>
    <source>
        <strain evidence="1">CBS 119925</strain>
    </source>
</reference>
<keyword evidence="2" id="KW-1185">Reference proteome</keyword>
<evidence type="ECO:0000313" key="2">
    <source>
        <dbReference type="Proteomes" id="UP000799440"/>
    </source>
</evidence>